<keyword evidence="7" id="KW-0479">Metal-binding</keyword>
<keyword evidence="3" id="KW-0813">Transport</keyword>
<evidence type="ECO:0000256" key="5">
    <source>
        <dbReference type="ARBA" id="ARBA00022617"/>
    </source>
</evidence>
<dbReference type="Proteomes" id="UP000611500">
    <property type="component" value="Unassembled WGS sequence"/>
</dbReference>
<dbReference type="RefSeq" id="WP_161629387.1">
    <property type="nucleotide sequence ID" value="NZ_BNAP01000002.1"/>
</dbReference>
<evidence type="ECO:0000256" key="13">
    <source>
        <dbReference type="SAM" id="Phobius"/>
    </source>
</evidence>
<feature type="domain" description="Cytochrome b561 bacterial/Ni-hydrogenase" evidence="14">
    <location>
        <begin position="8"/>
        <end position="155"/>
    </location>
</feature>
<evidence type="ECO:0000256" key="6">
    <source>
        <dbReference type="ARBA" id="ARBA00022692"/>
    </source>
</evidence>
<dbReference type="GO" id="GO:0046872">
    <property type="term" value="F:metal ion binding"/>
    <property type="evidence" value="ECO:0007669"/>
    <property type="project" value="UniProtKB-KW"/>
</dbReference>
<keyword evidence="9 13" id="KW-1133">Transmembrane helix</keyword>
<evidence type="ECO:0000256" key="3">
    <source>
        <dbReference type="ARBA" id="ARBA00022448"/>
    </source>
</evidence>
<dbReference type="AlphaFoldDB" id="A0A8J3H6D0"/>
<evidence type="ECO:0000256" key="4">
    <source>
        <dbReference type="ARBA" id="ARBA00022475"/>
    </source>
</evidence>
<evidence type="ECO:0000256" key="10">
    <source>
        <dbReference type="ARBA" id="ARBA00023004"/>
    </source>
</evidence>
<sequence>MRDLPQSFSLMQRILHWAMVVLVLFNLLLPQGMGGKGIDLGIVPPAHVHIAVGAAILVLAAIRLALRLIRGVPPEPLGAPLFYRILARSGQWVFYLLFFAMPVTGALAYYDGSAVARALHADLLRPLFWLLITAHVSLALAHQYYWKTDMLGKILRG</sequence>
<evidence type="ECO:0000313" key="15">
    <source>
        <dbReference type="EMBL" id="GHG83758.1"/>
    </source>
</evidence>
<dbReference type="GO" id="GO:0022904">
    <property type="term" value="P:respiratory electron transport chain"/>
    <property type="evidence" value="ECO:0007669"/>
    <property type="project" value="InterPro"/>
</dbReference>
<keyword evidence="5" id="KW-0349">Heme</keyword>
<evidence type="ECO:0000256" key="8">
    <source>
        <dbReference type="ARBA" id="ARBA00022982"/>
    </source>
</evidence>
<keyword evidence="6 13" id="KW-0812">Transmembrane</keyword>
<evidence type="ECO:0000313" key="16">
    <source>
        <dbReference type="Proteomes" id="UP000611500"/>
    </source>
</evidence>
<proteinExistence type="inferred from homology"/>
<gene>
    <name evidence="15" type="ORF">GCM10010961_09410</name>
</gene>
<feature type="transmembrane region" description="Helical" evidence="13">
    <location>
        <begin position="126"/>
        <end position="146"/>
    </location>
</feature>
<reference evidence="15" key="2">
    <citation type="submission" date="2020-09" db="EMBL/GenBank/DDBJ databases">
        <authorList>
            <person name="Sun Q."/>
            <person name="Zhou Y."/>
        </authorList>
    </citation>
    <scope>NUCLEOTIDE SEQUENCE</scope>
    <source>
        <strain evidence="15">CGMCC 1.7081</strain>
    </source>
</reference>
<dbReference type="Pfam" id="PF01292">
    <property type="entry name" value="Ni_hydr_CYTB"/>
    <property type="match status" value="1"/>
</dbReference>
<evidence type="ECO:0000256" key="7">
    <source>
        <dbReference type="ARBA" id="ARBA00022723"/>
    </source>
</evidence>
<keyword evidence="16" id="KW-1185">Reference proteome</keyword>
<feature type="transmembrane region" description="Helical" evidence="13">
    <location>
        <begin position="92"/>
        <end position="110"/>
    </location>
</feature>
<dbReference type="PANTHER" id="PTHR30529">
    <property type="entry name" value="CYTOCHROME B561"/>
    <property type="match status" value="1"/>
</dbReference>
<dbReference type="GO" id="GO:0005886">
    <property type="term" value="C:plasma membrane"/>
    <property type="evidence" value="ECO:0007669"/>
    <property type="project" value="UniProtKB-SubCell"/>
</dbReference>
<accession>A0A8J3H6D0</accession>
<comment type="subcellular location">
    <subcellularLocation>
        <location evidence="2">Cell membrane</location>
        <topology evidence="2">Multi-pass membrane protein</topology>
    </subcellularLocation>
</comment>
<comment type="similarity">
    <text evidence="12">Belongs to the cytochrome b561 family.</text>
</comment>
<dbReference type="InterPro" id="IPR016174">
    <property type="entry name" value="Di-haem_cyt_TM"/>
</dbReference>
<evidence type="ECO:0000256" key="9">
    <source>
        <dbReference type="ARBA" id="ARBA00022989"/>
    </source>
</evidence>
<evidence type="ECO:0000256" key="2">
    <source>
        <dbReference type="ARBA" id="ARBA00004651"/>
    </source>
</evidence>
<evidence type="ECO:0000256" key="11">
    <source>
        <dbReference type="ARBA" id="ARBA00023136"/>
    </source>
</evidence>
<evidence type="ECO:0000256" key="12">
    <source>
        <dbReference type="ARBA" id="ARBA00037975"/>
    </source>
</evidence>
<keyword evidence="4" id="KW-1003">Cell membrane</keyword>
<keyword evidence="10" id="KW-0408">Iron</keyword>
<reference evidence="15" key="1">
    <citation type="journal article" date="2014" name="Int. J. Syst. Evol. Microbiol.">
        <title>Complete genome sequence of Corynebacterium casei LMG S-19264T (=DSM 44701T), isolated from a smear-ripened cheese.</title>
        <authorList>
            <consortium name="US DOE Joint Genome Institute (JGI-PGF)"/>
            <person name="Walter F."/>
            <person name="Albersmeier A."/>
            <person name="Kalinowski J."/>
            <person name="Ruckert C."/>
        </authorList>
    </citation>
    <scope>NUCLEOTIDE SEQUENCE</scope>
    <source>
        <strain evidence="15">CGMCC 1.7081</strain>
    </source>
</reference>
<comment type="cofactor">
    <cofactor evidence="1">
        <name>heme b</name>
        <dbReference type="ChEBI" id="CHEBI:60344"/>
    </cofactor>
</comment>
<dbReference type="GO" id="GO:0009055">
    <property type="term" value="F:electron transfer activity"/>
    <property type="evidence" value="ECO:0007669"/>
    <property type="project" value="InterPro"/>
</dbReference>
<dbReference type="PANTHER" id="PTHR30529:SF1">
    <property type="entry name" value="CYTOCHROME B561 HOMOLOG 2"/>
    <property type="match status" value="1"/>
</dbReference>
<dbReference type="InterPro" id="IPR011577">
    <property type="entry name" value="Cyt_b561_bac/Ni-Hgenase"/>
</dbReference>
<protein>
    <submittedName>
        <fullName evidence="15">Cytochrome b</fullName>
    </submittedName>
</protein>
<comment type="caution">
    <text evidence="15">The sequence shown here is derived from an EMBL/GenBank/DDBJ whole genome shotgun (WGS) entry which is preliminary data.</text>
</comment>
<keyword evidence="8" id="KW-0249">Electron transport</keyword>
<dbReference type="InterPro" id="IPR052168">
    <property type="entry name" value="Cytochrome_b561_oxidase"/>
</dbReference>
<keyword evidence="11 13" id="KW-0472">Membrane</keyword>
<evidence type="ECO:0000256" key="1">
    <source>
        <dbReference type="ARBA" id="ARBA00001970"/>
    </source>
</evidence>
<name>A0A8J3H6D0_9RHOB</name>
<dbReference type="GO" id="GO:0020037">
    <property type="term" value="F:heme binding"/>
    <property type="evidence" value="ECO:0007669"/>
    <property type="project" value="TreeGrafter"/>
</dbReference>
<evidence type="ECO:0000259" key="14">
    <source>
        <dbReference type="Pfam" id="PF01292"/>
    </source>
</evidence>
<dbReference type="EMBL" id="BNAP01000002">
    <property type="protein sequence ID" value="GHG83758.1"/>
    <property type="molecule type" value="Genomic_DNA"/>
</dbReference>
<organism evidence="15 16">
    <name type="scientific">Pseudodonghicola xiamenensis</name>
    <dbReference type="NCBI Taxonomy" id="337702"/>
    <lineage>
        <taxon>Bacteria</taxon>
        <taxon>Pseudomonadati</taxon>
        <taxon>Pseudomonadota</taxon>
        <taxon>Alphaproteobacteria</taxon>
        <taxon>Rhodobacterales</taxon>
        <taxon>Paracoccaceae</taxon>
        <taxon>Pseudodonghicola</taxon>
    </lineage>
</organism>
<dbReference type="SUPFAM" id="SSF81342">
    <property type="entry name" value="Transmembrane di-heme cytochromes"/>
    <property type="match status" value="1"/>
</dbReference>
<feature type="transmembrane region" description="Helical" evidence="13">
    <location>
        <begin position="46"/>
        <end position="66"/>
    </location>
</feature>